<protein>
    <recommendedName>
        <fullName evidence="4">Secreted protein</fullName>
    </recommendedName>
</protein>
<evidence type="ECO:0008006" key="4">
    <source>
        <dbReference type="Google" id="ProtNLM"/>
    </source>
</evidence>
<evidence type="ECO:0000256" key="1">
    <source>
        <dbReference type="SAM" id="SignalP"/>
    </source>
</evidence>
<comment type="caution">
    <text evidence="2">The sequence shown here is derived from an EMBL/GenBank/DDBJ whole genome shotgun (WGS) entry which is preliminary data.</text>
</comment>
<keyword evidence="1" id="KW-0732">Signal</keyword>
<dbReference type="RefSeq" id="WP_183960908.1">
    <property type="nucleotide sequence ID" value="NZ_JACHHP010000003.1"/>
</dbReference>
<name>A0A7W8G115_9GAMM</name>
<dbReference type="Proteomes" id="UP000521199">
    <property type="component" value="Unassembled WGS sequence"/>
</dbReference>
<reference evidence="2 3" key="1">
    <citation type="submission" date="2020-08" db="EMBL/GenBank/DDBJ databases">
        <title>Genomic Encyclopedia of Type Strains, Phase IV (KMG-IV): sequencing the most valuable type-strain genomes for metagenomic binning, comparative biology and taxonomic classification.</title>
        <authorList>
            <person name="Goeker M."/>
        </authorList>
    </citation>
    <scope>NUCLEOTIDE SEQUENCE [LARGE SCALE GENOMIC DNA]</scope>
    <source>
        <strain evidence="2 3">DSM 24163</strain>
    </source>
</reference>
<keyword evidence="3" id="KW-1185">Reference proteome</keyword>
<organism evidence="2 3">
    <name type="scientific">Chiayiivirga flava</name>
    <dbReference type="NCBI Taxonomy" id="659595"/>
    <lineage>
        <taxon>Bacteria</taxon>
        <taxon>Pseudomonadati</taxon>
        <taxon>Pseudomonadota</taxon>
        <taxon>Gammaproteobacteria</taxon>
        <taxon>Lysobacterales</taxon>
        <taxon>Lysobacteraceae</taxon>
        <taxon>Chiayiivirga</taxon>
    </lineage>
</organism>
<gene>
    <name evidence="2" type="ORF">HNQ52_001915</name>
</gene>
<sequence>MKTIVRSLFTALLASALVSTGSAAPINWQPADPGPREPDFGYFEGRVRQINPHMGPGGMYYTFSYHTVSGTTMAYCQQQLTIWVQNGGSVVEDCVRVY</sequence>
<evidence type="ECO:0000313" key="2">
    <source>
        <dbReference type="EMBL" id="MBB5208373.1"/>
    </source>
</evidence>
<accession>A0A7W8G115</accession>
<evidence type="ECO:0000313" key="3">
    <source>
        <dbReference type="Proteomes" id="UP000521199"/>
    </source>
</evidence>
<dbReference type="EMBL" id="JACHHP010000003">
    <property type="protein sequence ID" value="MBB5208373.1"/>
    <property type="molecule type" value="Genomic_DNA"/>
</dbReference>
<dbReference type="AlphaFoldDB" id="A0A7W8G115"/>
<feature type="signal peptide" evidence="1">
    <location>
        <begin position="1"/>
        <end position="23"/>
    </location>
</feature>
<proteinExistence type="predicted"/>
<feature type="chain" id="PRO_5030629951" description="Secreted protein" evidence="1">
    <location>
        <begin position="24"/>
        <end position="98"/>
    </location>
</feature>